<evidence type="ECO:0000313" key="3">
    <source>
        <dbReference type="EMBL" id="KAK0649753.1"/>
    </source>
</evidence>
<dbReference type="Pfam" id="PF03992">
    <property type="entry name" value="ABM"/>
    <property type="match status" value="1"/>
</dbReference>
<feature type="signal peptide" evidence="1">
    <location>
        <begin position="1"/>
        <end position="21"/>
    </location>
</feature>
<organism evidence="3 4">
    <name type="scientific">Cercophora newfieldiana</name>
    <dbReference type="NCBI Taxonomy" id="92897"/>
    <lineage>
        <taxon>Eukaryota</taxon>
        <taxon>Fungi</taxon>
        <taxon>Dikarya</taxon>
        <taxon>Ascomycota</taxon>
        <taxon>Pezizomycotina</taxon>
        <taxon>Sordariomycetes</taxon>
        <taxon>Sordariomycetidae</taxon>
        <taxon>Sordariales</taxon>
        <taxon>Lasiosphaeriaceae</taxon>
        <taxon>Cercophora</taxon>
    </lineage>
</organism>
<keyword evidence="4" id="KW-1185">Reference proteome</keyword>
<dbReference type="Gene3D" id="3.30.70.100">
    <property type="match status" value="1"/>
</dbReference>
<name>A0AA39YBU0_9PEZI</name>
<dbReference type="InterPro" id="IPR007138">
    <property type="entry name" value="ABM_dom"/>
</dbReference>
<evidence type="ECO:0000256" key="1">
    <source>
        <dbReference type="SAM" id="SignalP"/>
    </source>
</evidence>
<gene>
    <name evidence="3" type="ORF">B0T16DRAFT_445446</name>
</gene>
<dbReference type="AlphaFoldDB" id="A0AA39YBU0"/>
<feature type="chain" id="PRO_5041233410" description="ABM domain-containing protein" evidence="1">
    <location>
        <begin position="22"/>
        <end position="247"/>
    </location>
</feature>
<comment type="caution">
    <text evidence="3">The sequence shown here is derived from an EMBL/GenBank/DDBJ whole genome shotgun (WGS) entry which is preliminary data.</text>
</comment>
<evidence type="ECO:0000313" key="4">
    <source>
        <dbReference type="Proteomes" id="UP001174936"/>
    </source>
</evidence>
<reference evidence="3" key="1">
    <citation type="submission" date="2023-06" db="EMBL/GenBank/DDBJ databases">
        <title>Genome-scale phylogeny and comparative genomics of the fungal order Sordariales.</title>
        <authorList>
            <consortium name="Lawrence Berkeley National Laboratory"/>
            <person name="Hensen N."/>
            <person name="Bonometti L."/>
            <person name="Westerberg I."/>
            <person name="Brannstrom I.O."/>
            <person name="Guillou S."/>
            <person name="Cros-Aarteil S."/>
            <person name="Calhoun S."/>
            <person name="Haridas S."/>
            <person name="Kuo A."/>
            <person name="Mondo S."/>
            <person name="Pangilinan J."/>
            <person name="Riley R."/>
            <person name="Labutti K."/>
            <person name="Andreopoulos B."/>
            <person name="Lipzen A."/>
            <person name="Chen C."/>
            <person name="Yanf M."/>
            <person name="Daum C."/>
            <person name="Ng V."/>
            <person name="Clum A."/>
            <person name="Steindorff A."/>
            <person name="Ohm R."/>
            <person name="Martin F."/>
            <person name="Silar P."/>
            <person name="Natvig D."/>
            <person name="Lalanne C."/>
            <person name="Gautier V."/>
            <person name="Ament-Velasquez S.L."/>
            <person name="Kruys A."/>
            <person name="Hutchinson M.I."/>
            <person name="Powell A.J."/>
            <person name="Barry K."/>
            <person name="Miller A.N."/>
            <person name="Grigoriev I.V."/>
            <person name="Debuchy R."/>
            <person name="Gladieux P."/>
            <person name="Thoren M.H."/>
            <person name="Johannesson H."/>
        </authorList>
    </citation>
    <scope>NUCLEOTIDE SEQUENCE</scope>
    <source>
        <strain evidence="3">SMH2532-1</strain>
    </source>
</reference>
<evidence type="ECO:0000259" key="2">
    <source>
        <dbReference type="Pfam" id="PF03992"/>
    </source>
</evidence>
<dbReference type="EMBL" id="JAULSV010000003">
    <property type="protein sequence ID" value="KAK0649753.1"/>
    <property type="molecule type" value="Genomic_DNA"/>
</dbReference>
<protein>
    <recommendedName>
        <fullName evidence="2">ABM domain-containing protein</fullName>
    </recommendedName>
</protein>
<feature type="domain" description="ABM" evidence="2">
    <location>
        <begin position="144"/>
        <end position="203"/>
    </location>
</feature>
<keyword evidence="1" id="KW-0732">Signal</keyword>
<sequence length="247" mass="27221">MRILNSGILASLALCVHDVAAAGPPVFFFTQFPTSTTALRDELITRMDTISKWSCTNEPGVSKYALVIPRGGGDNLTAYSIEQYDDDPTFNKHLAADIVSSTLFGWSTSIPNLWTKDPQVQNFTIIDKMNFVKPEFAKAADPYIVVEGLTYMSGGVHHVIDHWEEEVDASRNESGTLLFGLYTDPVNKDKLWTLAAYESEEYLTKVHGVSATAKELEEHTAGMRTSKQTILLQKKGGFLYKGASACA</sequence>
<dbReference type="InterPro" id="IPR011008">
    <property type="entry name" value="Dimeric_a/b-barrel"/>
</dbReference>
<dbReference type="Proteomes" id="UP001174936">
    <property type="component" value="Unassembled WGS sequence"/>
</dbReference>
<accession>A0AA39YBU0</accession>
<dbReference type="SUPFAM" id="SSF54909">
    <property type="entry name" value="Dimeric alpha+beta barrel"/>
    <property type="match status" value="1"/>
</dbReference>
<proteinExistence type="predicted"/>